<dbReference type="SUPFAM" id="SSF69318">
    <property type="entry name" value="Integrin alpha N-terminal domain"/>
    <property type="match status" value="1"/>
</dbReference>
<dbReference type="Proteomes" id="UP001611383">
    <property type="component" value="Chromosome"/>
</dbReference>
<evidence type="ECO:0000313" key="3">
    <source>
        <dbReference type="Proteomes" id="UP001611383"/>
    </source>
</evidence>
<keyword evidence="3" id="KW-1185">Reference proteome</keyword>
<gene>
    <name evidence="2" type="ORF">F0U60_06970</name>
</gene>
<dbReference type="InterPro" id="IPR028994">
    <property type="entry name" value="Integrin_alpha_N"/>
</dbReference>
<proteinExistence type="predicted"/>
<sequence>MIPGDFNGDGRTDFIRQEKSTWDDNDVDTAQVFLSNGNGFFTVVTPSDDSKLKGDYTNIIPGDFNGDGYTDFICQEKGAWDDDDVGTARFYMSKGNGTFGLIALNNAWSLKGDYTNIIPGDFNGDGRTDFIRQEKDYWDDDDNGTAEVFIMP</sequence>
<dbReference type="EMBL" id="CP043494">
    <property type="protein sequence ID" value="WNG52269.1"/>
    <property type="molecule type" value="Genomic_DNA"/>
</dbReference>
<name>A0ABY9XA42_9BACT</name>
<dbReference type="Gene3D" id="2.130.10.130">
    <property type="entry name" value="Integrin alpha, N-terminal"/>
    <property type="match status" value="1"/>
</dbReference>
<protein>
    <submittedName>
        <fullName evidence="2">VCBS repeat-containing protein</fullName>
    </submittedName>
</protein>
<evidence type="ECO:0000313" key="2">
    <source>
        <dbReference type="EMBL" id="WNG52269.1"/>
    </source>
</evidence>
<evidence type="ECO:0000256" key="1">
    <source>
        <dbReference type="ARBA" id="ARBA00022729"/>
    </source>
</evidence>
<dbReference type="InterPro" id="IPR013517">
    <property type="entry name" value="FG-GAP"/>
</dbReference>
<dbReference type="Pfam" id="PF13517">
    <property type="entry name" value="FG-GAP_3"/>
    <property type="match status" value="1"/>
</dbReference>
<organism evidence="2 3">
    <name type="scientific">Archangium minus</name>
    <dbReference type="NCBI Taxonomy" id="83450"/>
    <lineage>
        <taxon>Bacteria</taxon>
        <taxon>Pseudomonadati</taxon>
        <taxon>Myxococcota</taxon>
        <taxon>Myxococcia</taxon>
        <taxon>Myxococcales</taxon>
        <taxon>Cystobacterineae</taxon>
        <taxon>Archangiaceae</taxon>
        <taxon>Archangium</taxon>
    </lineage>
</organism>
<accession>A0ABY9XA42</accession>
<reference evidence="2 3" key="1">
    <citation type="submission" date="2019-08" db="EMBL/GenBank/DDBJ databases">
        <title>Archangium and Cystobacter genomes.</title>
        <authorList>
            <person name="Chen I.-C.K."/>
            <person name="Wielgoss S."/>
        </authorList>
    </citation>
    <scope>NUCLEOTIDE SEQUENCE [LARGE SCALE GENOMIC DNA]</scope>
    <source>
        <strain evidence="2 3">Cbm 6</strain>
    </source>
</reference>
<keyword evidence="1" id="KW-0732">Signal</keyword>